<accession>A0A4W6G322</accession>
<organism evidence="1 2">
    <name type="scientific">Lates calcarifer</name>
    <name type="common">Barramundi</name>
    <name type="synonym">Holocentrus calcarifer</name>
    <dbReference type="NCBI Taxonomy" id="8187"/>
    <lineage>
        <taxon>Eukaryota</taxon>
        <taxon>Metazoa</taxon>
        <taxon>Chordata</taxon>
        <taxon>Craniata</taxon>
        <taxon>Vertebrata</taxon>
        <taxon>Euteleostomi</taxon>
        <taxon>Actinopterygii</taxon>
        <taxon>Neopterygii</taxon>
        <taxon>Teleostei</taxon>
        <taxon>Neoteleostei</taxon>
        <taxon>Acanthomorphata</taxon>
        <taxon>Carangaria</taxon>
        <taxon>Carangaria incertae sedis</taxon>
        <taxon>Centropomidae</taxon>
        <taxon>Lates</taxon>
    </lineage>
</organism>
<keyword evidence="2" id="KW-1185">Reference proteome</keyword>
<name>A0A4W6G322_LATCA</name>
<dbReference type="Proteomes" id="UP000314980">
    <property type="component" value="Unassembled WGS sequence"/>
</dbReference>
<dbReference type="Ensembl" id="ENSLCAT00010058759.1">
    <property type="protein sequence ID" value="ENSLCAP00010057206.1"/>
    <property type="gene ID" value="ENSLCAG00010026702.1"/>
</dbReference>
<evidence type="ECO:0000313" key="1">
    <source>
        <dbReference type="Ensembl" id="ENSLCAP00010057206.1"/>
    </source>
</evidence>
<protein>
    <submittedName>
        <fullName evidence="1">Uncharacterized protein</fullName>
    </submittedName>
</protein>
<dbReference type="AlphaFoldDB" id="A0A4W6G322"/>
<reference evidence="1" key="3">
    <citation type="submission" date="2025-09" db="UniProtKB">
        <authorList>
            <consortium name="Ensembl"/>
        </authorList>
    </citation>
    <scope>IDENTIFICATION</scope>
</reference>
<reference evidence="1" key="2">
    <citation type="submission" date="2025-08" db="UniProtKB">
        <authorList>
            <consortium name="Ensembl"/>
        </authorList>
    </citation>
    <scope>IDENTIFICATION</scope>
</reference>
<dbReference type="PROSITE" id="PS51257">
    <property type="entry name" value="PROKAR_LIPOPROTEIN"/>
    <property type="match status" value="1"/>
</dbReference>
<dbReference type="GeneTree" id="ENSGT01150000287119"/>
<reference evidence="2" key="1">
    <citation type="submission" date="2015-09" db="EMBL/GenBank/DDBJ databases">
        <authorList>
            <person name="Sai Rama Sridatta P."/>
        </authorList>
    </citation>
    <scope>NUCLEOTIDE SEQUENCE [LARGE SCALE GENOMIC DNA]</scope>
</reference>
<sequence length="38" mass="4301">MMRMPRPLHVVHFCTAPVLPPLLHSTFLLSCSLVVFPL</sequence>
<proteinExistence type="predicted"/>
<evidence type="ECO:0000313" key="2">
    <source>
        <dbReference type="Proteomes" id="UP000314980"/>
    </source>
</evidence>
<dbReference type="InParanoid" id="A0A4W6G322"/>